<keyword evidence="2" id="KW-0812">Transmembrane</keyword>
<feature type="domain" description="GerMN" evidence="3">
    <location>
        <begin position="105"/>
        <end position="192"/>
    </location>
</feature>
<evidence type="ECO:0000256" key="1">
    <source>
        <dbReference type="SAM" id="MobiDB-lite"/>
    </source>
</evidence>
<accession>A0A7C3VFY5</accession>
<comment type="caution">
    <text evidence="4">The sequence shown here is derived from an EMBL/GenBank/DDBJ whole genome shotgun (WGS) entry which is preliminary data.</text>
</comment>
<dbReference type="AlphaFoldDB" id="A0A7C3VFY5"/>
<feature type="compositionally biased region" description="Low complexity" evidence="1">
    <location>
        <begin position="55"/>
        <end position="68"/>
    </location>
</feature>
<dbReference type="InterPro" id="IPR019606">
    <property type="entry name" value="GerMN"/>
</dbReference>
<evidence type="ECO:0000313" key="4">
    <source>
        <dbReference type="EMBL" id="HGG00333.1"/>
    </source>
</evidence>
<evidence type="ECO:0000259" key="3">
    <source>
        <dbReference type="SMART" id="SM00909"/>
    </source>
</evidence>
<dbReference type="EMBL" id="DSPX01000064">
    <property type="protein sequence ID" value="HGG00333.1"/>
    <property type="molecule type" value="Genomic_DNA"/>
</dbReference>
<organism evidence="4">
    <name type="scientific">Planktothricoides sp. SpSt-374</name>
    <dbReference type="NCBI Taxonomy" id="2282167"/>
    <lineage>
        <taxon>Bacteria</taxon>
        <taxon>Bacillati</taxon>
        <taxon>Cyanobacteriota</taxon>
        <taxon>Cyanophyceae</taxon>
        <taxon>Oscillatoriophycideae</taxon>
        <taxon>Oscillatoriales</taxon>
        <taxon>Oscillatoriaceae</taxon>
        <taxon>Planktothricoides</taxon>
    </lineage>
</organism>
<name>A0A7C3VFY5_9CYAN</name>
<sequence length="213" mass="22552">MTEQQQVNRNPWPVVAGISALVLAVGGGTAWWTWNSQRSIESTPGISIPVETPQVSPSPSVSASPSAPTGIEQTVQIYLFKDDGGEPQGLPVPVQVAATEPTQLISAAFDKLLTVTATDPNAPTAIPQGTQLRGMKVDSDGIHVDLSAEFTTGGGSQMMIGRLQQVLYTATALEPDAKVWISVEGKPLTLLGGEGLEVPQPLTRQVFKSEFMF</sequence>
<proteinExistence type="predicted"/>
<evidence type="ECO:0000256" key="2">
    <source>
        <dbReference type="SAM" id="Phobius"/>
    </source>
</evidence>
<feature type="transmembrane region" description="Helical" evidence="2">
    <location>
        <begin position="12"/>
        <end position="34"/>
    </location>
</feature>
<keyword evidence="2" id="KW-1133">Transmembrane helix</keyword>
<reference evidence="4" key="1">
    <citation type="journal article" date="2020" name="mSystems">
        <title>Genome- and Community-Level Interaction Insights into Carbon Utilization and Element Cycling Functions of Hydrothermarchaeota in Hydrothermal Sediment.</title>
        <authorList>
            <person name="Zhou Z."/>
            <person name="Liu Y."/>
            <person name="Xu W."/>
            <person name="Pan J."/>
            <person name="Luo Z.H."/>
            <person name="Li M."/>
        </authorList>
    </citation>
    <scope>NUCLEOTIDE SEQUENCE [LARGE SCALE GENOMIC DNA]</scope>
    <source>
        <strain evidence="4">SpSt-374</strain>
    </source>
</reference>
<gene>
    <name evidence="4" type="ORF">ENR15_06695</name>
</gene>
<keyword evidence="2" id="KW-0472">Membrane</keyword>
<dbReference type="SMART" id="SM00909">
    <property type="entry name" value="Germane"/>
    <property type="match status" value="1"/>
</dbReference>
<protein>
    <submittedName>
        <fullName evidence="4">Spore germination protein</fullName>
    </submittedName>
</protein>
<dbReference type="Pfam" id="PF10646">
    <property type="entry name" value="Germane"/>
    <property type="match status" value="1"/>
</dbReference>
<feature type="region of interest" description="Disordered" evidence="1">
    <location>
        <begin position="44"/>
        <end position="68"/>
    </location>
</feature>